<keyword evidence="6" id="KW-1185">Reference proteome</keyword>
<feature type="region of interest" description="Disordered" evidence="4">
    <location>
        <begin position="642"/>
        <end position="691"/>
    </location>
</feature>
<feature type="region of interest" description="Disordered" evidence="4">
    <location>
        <begin position="831"/>
        <end position="866"/>
    </location>
</feature>
<keyword evidence="3" id="KW-0539">Nucleus</keyword>
<evidence type="ECO:0000256" key="2">
    <source>
        <dbReference type="ARBA" id="ARBA00022553"/>
    </source>
</evidence>
<feature type="region of interest" description="Disordered" evidence="4">
    <location>
        <begin position="751"/>
        <end position="801"/>
    </location>
</feature>
<feature type="region of interest" description="Disordered" evidence="4">
    <location>
        <begin position="1"/>
        <end position="167"/>
    </location>
</feature>
<feature type="compositionally biased region" description="Basic residues" evidence="4">
    <location>
        <begin position="98"/>
        <end position="115"/>
    </location>
</feature>
<proteinExistence type="predicted"/>
<feature type="compositionally biased region" description="Low complexity" evidence="4">
    <location>
        <begin position="642"/>
        <end position="652"/>
    </location>
</feature>
<dbReference type="PANTHER" id="PTHR14396:SF10">
    <property type="entry name" value="CLASPIN"/>
    <property type="match status" value="1"/>
</dbReference>
<name>A0A3Q3WJM2_MOLML</name>
<reference evidence="5" key="1">
    <citation type="submission" date="2025-08" db="UniProtKB">
        <authorList>
            <consortium name="Ensembl"/>
        </authorList>
    </citation>
    <scope>IDENTIFICATION</scope>
</reference>
<feature type="compositionally biased region" description="Basic and acidic residues" evidence="4">
    <location>
        <begin position="75"/>
        <end position="97"/>
    </location>
</feature>
<evidence type="ECO:0000313" key="6">
    <source>
        <dbReference type="Proteomes" id="UP000261620"/>
    </source>
</evidence>
<feature type="region of interest" description="Disordered" evidence="4">
    <location>
        <begin position="921"/>
        <end position="943"/>
    </location>
</feature>
<dbReference type="STRING" id="94237.ENSMMOP00000017861"/>
<dbReference type="OMA" id="TEMNGDH"/>
<feature type="compositionally biased region" description="Basic and acidic residues" evidence="4">
    <location>
        <begin position="116"/>
        <end position="130"/>
    </location>
</feature>
<feature type="compositionally biased region" description="Polar residues" evidence="4">
    <location>
        <begin position="305"/>
        <end position="318"/>
    </location>
</feature>
<dbReference type="GO" id="GO:0010997">
    <property type="term" value="F:anaphase-promoting complex binding"/>
    <property type="evidence" value="ECO:0007669"/>
    <property type="project" value="TreeGrafter"/>
</dbReference>
<feature type="compositionally biased region" description="Acidic residues" evidence="4">
    <location>
        <begin position="840"/>
        <end position="866"/>
    </location>
</feature>
<evidence type="ECO:0000256" key="1">
    <source>
        <dbReference type="ARBA" id="ARBA00004123"/>
    </source>
</evidence>
<evidence type="ECO:0000256" key="3">
    <source>
        <dbReference type="ARBA" id="ARBA00023242"/>
    </source>
</evidence>
<sequence length="1103" mass="121560">RKPRRNAIRDSDSEEGEEAVENSMQMAEGLVLSASSGKEMGAGEAEVQGEWKGRTAQKSKRISRAPVDSDDSEPEQEKGGQLEEQKEEAKKEMTLMKEKKKREKSQRHREKKEKRSKVVEKLKKKERFSEMTENPPLPRALDDSGCPLGDTDLYDAGLNDEEEEGEESLEAIRAAVKQKMKKHEVEKKLFAVGMFDEYFNKPQRAERKAARASKEAMKQLHSESQRLVRESTIGLPYHIPKRKTIDQFFKKARPVGPAMALLNLDPDQESGPLLYLSESLQESLTANEVVKPPPDSGEEAAFAPLNQSQTAGESASDTLQKEPVSGAVVEPLAANQAAAELSAQQPTKPKKDKLAMLRRLGLDPPPVAKLCPDDGAFVQLEPPLLNPGLEALKKRYLRHVKAPTRPQGERTMQLSIIRKDSTPSGQEELRTETVTVTVKEGAEEPVATKPGEKLLTLKQQLQHAMAQRRLEERARKAELNRLDNEDCGDEEEEEEEEDMTDVSEEEENVEDLLGADGEEEEGSVAQSVRSTSPAALNGASSTPDLVNTDGTLMLFLGSSCSRTGYVCTLSSLSASEEDDSLSLVKDNSHNSSFDLAGSMITSYQPVNHQRSTGRNICNSSIFRSPSPCLFRPSFLGSASKSSGKLSEPSLSLPVEDSQDLYAPPSPGTDSGPLGEAASGPGVGGDSQGRFSLEDDTQSQLLDADGFLNVGLRAGVPRSHKRQLVLDSLDENAMDGNMGELLGLCSGGFGIPESDSRPTQEDELLGMCSGAFPPTQAGEEQQDTDKSKESELDEGSDNTMDQLLGLCSGKFPSCNGSPRPVHRRLTDYVDSEAKLSGSDMGSDDEDGDGGSEYEEEELLEELPSDEELHDQVNKIHMKQAMDDDKRRLRLYQERYLADGDLHSDGPGRARRFRWRNIDDGFNTDRTGAEGEEEEEEDDFVDQSEVQRRKERLEREQWLKEQVGCDCEKPLIKFTLFDFADSRRLKATKRAVRLLCFHSPRNSVSRTARTGKVWTGSLLSQPHSVLQKLASISDGNPLAPRNSRGFLFQTLSLEKDSSSSDAPQKQVTRGPVGVVVPAAKRVCRESKPVGQAKGPQRSIFNFLDH</sequence>
<feature type="region of interest" description="Disordered" evidence="4">
    <location>
        <begin position="285"/>
        <end position="326"/>
    </location>
</feature>
<accession>A0A3Q3WJM2</accession>
<dbReference type="Proteomes" id="UP000261620">
    <property type="component" value="Unplaced"/>
</dbReference>
<feature type="region of interest" description="Disordered" evidence="4">
    <location>
        <begin position="476"/>
        <end position="523"/>
    </location>
</feature>
<protein>
    <submittedName>
        <fullName evidence="5">Uncharacterized protein</fullName>
    </submittedName>
</protein>
<reference evidence="5" key="2">
    <citation type="submission" date="2025-09" db="UniProtKB">
        <authorList>
            <consortium name="Ensembl"/>
        </authorList>
    </citation>
    <scope>IDENTIFICATION</scope>
</reference>
<keyword evidence="2" id="KW-0597">Phosphoprotein</keyword>
<feature type="compositionally biased region" description="Acidic residues" evidence="4">
    <location>
        <begin position="158"/>
        <end position="167"/>
    </location>
</feature>
<dbReference type="GO" id="GO:0033314">
    <property type="term" value="P:mitotic DNA replication checkpoint signaling"/>
    <property type="evidence" value="ECO:0007669"/>
    <property type="project" value="TreeGrafter"/>
</dbReference>
<dbReference type="GO" id="GO:0005634">
    <property type="term" value="C:nucleus"/>
    <property type="evidence" value="ECO:0007669"/>
    <property type="project" value="UniProtKB-SubCell"/>
</dbReference>
<evidence type="ECO:0000256" key="4">
    <source>
        <dbReference type="SAM" id="MobiDB-lite"/>
    </source>
</evidence>
<dbReference type="AlphaFoldDB" id="A0A3Q3WJM2"/>
<comment type="subcellular location">
    <subcellularLocation>
        <location evidence="1">Nucleus</location>
    </subcellularLocation>
</comment>
<dbReference type="PANTHER" id="PTHR14396">
    <property type="entry name" value="CLASPIN"/>
    <property type="match status" value="1"/>
</dbReference>
<evidence type="ECO:0000313" key="5">
    <source>
        <dbReference type="Ensembl" id="ENSMMOP00000017861.1"/>
    </source>
</evidence>
<feature type="compositionally biased region" description="Acidic residues" evidence="4">
    <location>
        <begin position="928"/>
        <end position="940"/>
    </location>
</feature>
<dbReference type="Ensembl" id="ENSMMOT00000018152.1">
    <property type="protein sequence ID" value="ENSMMOP00000017861.1"/>
    <property type="gene ID" value="ENSMMOG00000013482.1"/>
</dbReference>
<dbReference type="InterPro" id="IPR024146">
    <property type="entry name" value="Claspin"/>
</dbReference>
<feature type="compositionally biased region" description="Acidic residues" evidence="4">
    <location>
        <begin position="485"/>
        <end position="510"/>
    </location>
</feature>
<organism evidence="5 6">
    <name type="scientific">Mola mola</name>
    <name type="common">Ocean sunfish</name>
    <name type="synonym">Tetraodon mola</name>
    <dbReference type="NCBI Taxonomy" id="94237"/>
    <lineage>
        <taxon>Eukaryota</taxon>
        <taxon>Metazoa</taxon>
        <taxon>Chordata</taxon>
        <taxon>Craniata</taxon>
        <taxon>Vertebrata</taxon>
        <taxon>Euteleostomi</taxon>
        <taxon>Actinopterygii</taxon>
        <taxon>Neopterygii</taxon>
        <taxon>Teleostei</taxon>
        <taxon>Neoteleostei</taxon>
        <taxon>Acanthomorphata</taxon>
        <taxon>Eupercaria</taxon>
        <taxon>Tetraodontiformes</taxon>
        <taxon>Molidae</taxon>
        <taxon>Mola</taxon>
    </lineage>
</organism>
<dbReference type="GO" id="GO:0007095">
    <property type="term" value="P:mitotic G2 DNA damage checkpoint signaling"/>
    <property type="evidence" value="ECO:0007669"/>
    <property type="project" value="TreeGrafter"/>
</dbReference>